<dbReference type="HOGENOM" id="CLU_1129237_0_0_1"/>
<dbReference type="EMBL" id="AHHD01000288">
    <property type="protein sequence ID" value="EKG15916.1"/>
    <property type="molecule type" value="Genomic_DNA"/>
</dbReference>
<accession>K2R126</accession>
<proteinExistence type="predicted"/>
<reference evidence="2 3" key="1">
    <citation type="journal article" date="2012" name="BMC Genomics">
        <title>Tools to kill: Genome of one of the most destructive plant pathogenic fungi Macrophomina phaseolina.</title>
        <authorList>
            <person name="Islam M.S."/>
            <person name="Haque M.S."/>
            <person name="Islam M.M."/>
            <person name="Emdad E.M."/>
            <person name="Halim A."/>
            <person name="Hossen Q.M.M."/>
            <person name="Hossain M.Z."/>
            <person name="Ahmed B."/>
            <person name="Rahim S."/>
            <person name="Rahman M.S."/>
            <person name="Alam M.M."/>
            <person name="Hou S."/>
            <person name="Wan X."/>
            <person name="Saito J.A."/>
            <person name="Alam M."/>
        </authorList>
    </citation>
    <scope>NUCLEOTIDE SEQUENCE [LARGE SCALE GENOMIC DNA]</scope>
    <source>
        <strain evidence="2 3">MS6</strain>
    </source>
</reference>
<dbReference type="VEuPathDB" id="FungiDB:MPH_06882"/>
<gene>
    <name evidence="2" type="ORF">MPH_06882</name>
</gene>
<evidence type="ECO:0000313" key="2">
    <source>
        <dbReference type="EMBL" id="EKG15916.1"/>
    </source>
</evidence>
<dbReference type="Proteomes" id="UP000007129">
    <property type="component" value="Unassembled WGS sequence"/>
</dbReference>
<sequence>MGRAWPERIEDLSRGLAGSFRAGLVFGMSCKAARSLRLIKRRYLRRRVSVLMSVLSALNCLAELRHGMLARYSSRVVLLHGHHLNFAVPKLLPLRHLPAVRIVVDLVNRWVAHRWMVCRVDSRIVEHLLKARFVTEDWLSREWRYWRRGTSRNGLWLLLQEQLHDVAVTTRFCRRGLIGSAGFLWSSLKLDLLGRMPMNLFIVLLDGALRDLVRYGIVSGFFFFIIALGVPLRLFILKFWLIAMNG</sequence>
<dbReference type="AlphaFoldDB" id="K2R126"/>
<protein>
    <submittedName>
        <fullName evidence="2">Uncharacterized protein</fullName>
    </submittedName>
</protein>
<name>K2R126_MACPH</name>
<keyword evidence="1" id="KW-0812">Transmembrane</keyword>
<organism evidence="2 3">
    <name type="scientific">Macrophomina phaseolina (strain MS6)</name>
    <name type="common">Charcoal rot fungus</name>
    <dbReference type="NCBI Taxonomy" id="1126212"/>
    <lineage>
        <taxon>Eukaryota</taxon>
        <taxon>Fungi</taxon>
        <taxon>Dikarya</taxon>
        <taxon>Ascomycota</taxon>
        <taxon>Pezizomycotina</taxon>
        <taxon>Dothideomycetes</taxon>
        <taxon>Dothideomycetes incertae sedis</taxon>
        <taxon>Botryosphaeriales</taxon>
        <taxon>Botryosphaeriaceae</taxon>
        <taxon>Macrophomina</taxon>
    </lineage>
</organism>
<dbReference type="InParanoid" id="K2R126"/>
<evidence type="ECO:0000256" key="1">
    <source>
        <dbReference type="SAM" id="Phobius"/>
    </source>
</evidence>
<feature type="transmembrane region" description="Helical" evidence="1">
    <location>
        <begin position="215"/>
        <end position="236"/>
    </location>
</feature>
<keyword evidence="1" id="KW-1133">Transmembrane helix</keyword>
<evidence type="ECO:0000313" key="3">
    <source>
        <dbReference type="Proteomes" id="UP000007129"/>
    </source>
</evidence>
<keyword evidence="1" id="KW-0472">Membrane</keyword>
<comment type="caution">
    <text evidence="2">The sequence shown here is derived from an EMBL/GenBank/DDBJ whole genome shotgun (WGS) entry which is preliminary data.</text>
</comment>